<reference evidence="2 3" key="1">
    <citation type="submission" date="2016-03" db="EMBL/GenBank/DDBJ databases">
        <title>Choanephora cucurbitarum.</title>
        <authorList>
            <person name="Min B."/>
            <person name="Park H."/>
            <person name="Park J.-H."/>
            <person name="Shin H.-D."/>
            <person name="Choi I.-G."/>
        </authorList>
    </citation>
    <scope>NUCLEOTIDE SEQUENCE [LARGE SCALE GENOMIC DNA]</scope>
    <source>
        <strain evidence="2 3">KUS-F28377</strain>
    </source>
</reference>
<dbReference type="OrthoDB" id="2238107at2759"/>
<dbReference type="InterPro" id="IPR001810">
    <property type="entry name" value="F-box_dom"/>
</dbReference>
<proteinExistence type="predicted"/>
<sequence>MASYISKLNDDCLELVFQFCGGCPWTLNTLSRVSRRWYAIANRPSAWRLLVIDKPSLHRAYARFLSSESNQTRLEAVRTLMVAKPIESRHAHLRPLPFSGLTHVTHLYTFNLCLAEIEYVSQQLKSTRMEELVCNHIETWCDMRRFSFDLIQCHPYLRHVQFRFMEDGHSGFASIHNSHRLSGEKQTELSLLPIESLQIVSIRDAECLEQRSLLVVMEEIENDRDEVYSQQDIDRLEHKQHILIESWHLLESALYQKYQFLSCLHQLKHLELGSCYAWAPKVWRYCFKKAIESSPQLKHLGLHGWDQIGRFEKMGSKSSAIEPIRADAESAILECFQSLKELASLELVDFSVGSGLLQAGPLLAPTIQHVRIAYSRSSIRYISEPADVWLLIGPLKEFLISLFSGTTQHKNRWIELQFHSDLIKQIQHNMFFSKEPFLDSLQASLKSQENVHISLSEY</sequence>
<dbReference type="InterPro" id="IPR036047">
    <property type="entry name" value="F-box-like_dom_sf"/>
</dbReference>
<protein>
    <recommendedName>
        <fullName evidence="1">F-box domain-containing protein</fullName>
    </recommendedName>
</protein>
<evidence type="ECO:0000313" key="3">
    <source>
        <dbReference type="Proteomes" id="UP000093000"/>
    </source>
</evidence>
<accession>A0A1C7NE77</accession>
<evidence type="ECO:0000259" key="1">
    <source>
        <dbReference type="Pfam" id="PF00646"/>
    </source>
</evidence>
<dbReference type="Pfam" id="PF00646">
    <property type="entry name" value="F-box"/>
    <property type="match status" value="1"/>
</dbReference>
<dbReference type="SUPFAM" id="SSF81383">
    <property type="entry name" value="F-box domain"/>
    <property type="match status" value="1"/>
</dbReference>
<dbReference type="Gene3D" id="1.20.1280.50">
    <property type="match status" value="1"/>
</dbReference>
<dbReference type="Proteomes" id="UP000093000">
    <property type="component" value="Unassembled WGS sequence"/>
</dbReference>
<organism evidence="2 3">
    <name type="scientific">Choanephora cucurbitarum</name>
    <dbReference type="NCBI Taxonomy" id="101091"/>
    <lineage>
        <taxon>Eukaryota</taxon>
        <taxon>Fungi</taxon>
        <taxon>Fungi incertae sedis</taxon>
        <taxon>Mucoromycota</taxon>
        <taxon>Mucoromycotina</taxon>
        <taxon>Mucoromycetes</taxon>
        <taxon>Mucorales</taxon>
        <taxon>Mucorineae</taxon>
        <taxon>Choanephoraceae</taxon>
        <taxon>Choanephoroideae</taxon>
        <taxon>Choanephora</taxon>
    </lineage>
</organism>
<keyword evidence="3" id="KW-1185">Reference proteome</keyword>
<evidence type="ECO:0000313" key="2">
    <source>
        <dbReference type="EMBL" id="OBZ87407.1"/>
    </source>
</evidence>
<gene>
    <name evidence="2" type="ORF">A0J61_04547</name>
</gene>
<comment type="caution">
    <text evidence="2">The sequence shown here is derived from an EMBL/GenBank/DDBJ whole genome shotgun (WGS) entry which is preliminary data.</text>
</comment>
<dbReference type="AlphaFoldDB" id="A0A1C7NE77"/>
<dbReference type="InParanoid" id="A0A1C7NE77"/>
<dbReference type="InterPro" id="IPR032675">
    <property type="entry name" value="LRR_dom_sf"/>
</dbReference>
<dbReference type="SUPFAM" id="SSF52047">
    <property type="entry name" value="RNI-like"/>
    <property type="match status" value="1"/>
</dbReference>
<name>A0A1C7NE77_9FUNG</name>
<dbReference type="Gene3D" id="3.80.10.10">
    <property type="entry name" value="Ribonuclease Inhibitor"/>
    <property type="match status" value="1"/>
</dbReference>
<feature type="domain" description="F-box" evidence="1">
    <location>
        <begin position="5"/>
        <end position="48"/>
    </location>
</feature>
<dbReference type="EMBL" id="LUGH01000225">
    <property type="protein sequence ID" value="OBZ87407.1"/>
    <property type="molecule type" value="Genomic_DNA"/>
</dbReference>